<evidence type="ECO:0000256" key="5">
    <source>
        <dbReference type="ARBA" id="ARBA00047942"/>
    </source>
</evidence>
<feature type="compositionally biased region" description="Basic residues" evidence="6">
    <location>
        <begin position="1465"/>
        <end position="1477"/>
    </location>
</feature>
<dbReference type="PANTHER" id="PTHR33841">
    <property type="entry name" value="DNA METHYLTRANSFERASE YEEA-RELATED"/>
    <property type="match status" value="1"/>
</dbReference>
<feature type="domain" description="Type II methyltransferase M.TaqI-like" evidence="7">
    <location>
        <begin position="801"/>
        <end position="1110"/>
    </location>
</feature>
<keyword evidence="9" id="KW-1185">Reference proteome</keyword>
<dbReference type="InterPro" id="IPR011639">
    <property type="entry name" value="MethylTrfase_TaqI-like_dom"/>
</dbReference>
<evidence type="ECO:0000313" key="8">
    <source>
        <dbReference type="EMBL" id="GAA5528249.1"/>
    </source>
</evidence>
<evidence type="ECO:0000313" key="9">
    <source>
        <dbReference type="Proteomes" id="UP001428290"/>
    </source>
</evidence>
<evidence type="ECO:0000259" key="7">
    <source>
        <dbReference type="Pfam" id="PF07669"/>
    </source>
</evidence>
<dbReference type="PROSITE" id="PS00092">
    <property type="entry name" value="N6_MTASE"/>
    <property type="match status" value="1"/>
</dbReference>
<reference evidence="8 9" key="1">
    <citation type="submission" date="2024-02" db="EMBL/GenBank/DDBJ databases">
        <title>Herpetosiphon gulosus NBRC 112829.</title>
        <authorList>
            <person name="Ichikawa N."/>
            <person name="Katano-Makiyama Y."/>
            <person name="Hidaka K."/>
        </authorList>
    </citation>
    <scope>NUCLEOTIDE SEQUENCE [LARGE SCALE GENOMIC DNA]</scope>
    <source>
        <strain evidence="8 9">NBRC 112829</strain>
    </source>
</reference>
<organism evidence="8 9">
    <name type="scientific">Herpetosiphon gulosus</name>
    <dbReference type="NCBI Taxonomy" id="1973496"/>
    <lineage>
        <taxon>Bacteria</taxon>
        <taxon>Bacillati</taxon>
        <taxon>Chloroflexota</taxon>
        <taxon>Chloroflexia</taxon>
        <taxon>Herpetosiphonales</taxon>
        <taxon>Herpetosiphonaceae</taxon>
        <taxon>Herpetosiphon</taxon>
    </lineage>
</organism>
<name>A0ABP9WYR2_9CHLR</name>
<keyword evidence="3" id="KW-0808">Transferase</keyword>
<comment type="catalytic activity">
    <reaction evidence="5">
        <text>a 2'-deoxyadenosine in DNA + S-adenosyl-L-methionine = an N(6)-methyl-2'-deoxyadenosine in DNA + S-adenosyl-L-homocysteine + H(+)</text>
        <dbReference type="Rhea" id="RHEA:15197"/>
        <dbReference type="Rhea" id="RHEA-COMP:12418"/>
        <dbReference type="Rhea" id="RHEA-COMP:12419"/>
        <dbReference type="ChEBI" id="CHEBI:15378"/>
        <dbReference type="ChEBI" id="CHEBI:57856"/>
        <dbReference type="ChEBI" id="CHEBI:59789"/>
        <dbReference type="ChEBI" id="CHEBI:90615"/>
        <dbReference type="ChEBI" id="CHEBI:90616"/>
        <dbReference type="EC" id="2.1.1.72"/>
    </reaction>
</comment>
<feature type="region of interest" description="Disordered" evidence="6">
    <location>
        <begin position="1393"/>
        <end position="1421"/>
    </location>
</feature>
<dbReference type="InterPro" id="IPR050953">
    <property type="entry name" value="N4_N6_ade-DNA_methylase"/>
</dbReference>
<comment type="caution">
    <text evidence="8">The sequence shown here is derived from an EMBL/GenBank/DDBJ whole genome shotgun (WGS) entry which is preliminary data.</text>
</comment>
<dbReference type="PANTHER" id="PTHR33841:SF1">
    <property type="entry name" value="DNA METHYLTRANSFERASE A"/>
    <property type="match status" value="1"/>
</dbReference>
<keyword evidence="4" id="KW-0949">S-adenosyl-L-methionine</keyword>
<dbReference type="EMBL" id="BAABRU010000006">
    <property type="protein sequence ID" value="GAA5528249.1"/>
    <property type="molecule type" value="Genomic_DNA"/>
</dbReference>
<accession>A0ABP9WYR2</accession>
<dbReference type="InterPro" id="IPR002052">
    <property type="entry name" value="DNA_methylase_N6_adenine_CS"/>
</dbReference>
<dbReference type="Gene3D" id="3.40.50.150">
    <property type="entry name" value="Vaccinia Virus protein VP39"/>
    <property type="match status" value="2"/>
</dbReference>
<evidence type="ECO:0000256" key="2">
    <source>
        <dbReference type="ARBA" id="ARBA00022603"/>
    </source>
</evidence>
<evidence type="ECO:0000256" key="6">
    <source>
        <dbReference type="SAM" id="MobiDB-lite"/>
    </source>
</evidence>
<evidence type="ECO:0000256" key="3">
    <source>
        <dbReference type="ARBA" id="ARBA00022679"/>
    </source>
</evidence>
<dbReference type="InterPro" id="IPR029063">
    <property type="entry name" value="SAM-dependent_MTases_sf"/>
</dbReference>
<sequence>MTQTFASNDVQLTASDIRQLQNADALAGFLARLQYAIDLRTTIDSYAQVGLDSAYLRQEIKHVELLASDPHDQEIKIYLLEVRSLTAALRNAIARAFRDRPELALVILTKDYETLEFVILLRELAQNTQRGAAIRQMLRPVPLTINRLNVSDVALRVLKRFTMTEPDALYQWDKLRSAFVLAEWSEQYFNNRALFSDYYLTQRLTDAKLNAEWNEDVLPIGRKINPLLKTARKQLTDQPLATMQKQFYAPILADLGFVAQPVAGEPAYRYDLVVPNNPQPVAAFFGYVWNRNLDDQDSQRDSATPTIIPGAEVVSTLEAGTVPWVIVSNGKYWRLYSTTASNKATNYYEVDLEEAFGAQDAVVALKYWWLFFRAQAFGGFLERLLKQSAEYAKGLGERLKDRVFTEIFPQFAQGFIADMRRQGANDVSEQQLNTVFEATLTFLYRLMFVLYAESLDLLPLNEHNGYRERSLYTLKREIAKIAGSLLDQRSAKLQAHYSDTSTALYQRILDLCAVIDRGSPDLNMPTYNGGLFSATSVSGQFLQTYAVPDRYLALGLDRLARDLDDRSQALVLIDFKSLGVRQLGSIYEGLLEFKLHIASERLAVTKEKGKEVYQPAAKVAKPLALIEQGMAYLVNDKKERKATGSYYTPDYIVKYIVQQTVGAVLDEKFKALAPRLHEAQKQYRNYANLVAARAKSSKRPENPAVFWTDPNSAMGQLLDDCLNLRVLDPAMGSGHFLVEVVDFISNRLIHFLNAWSENPVWAMIDRTRSEIVADMERQGVTIDPERLTRVALLKRAVLKRCIYGVDLNAMAVELAKVSLWLDAFTLGAPLSFLDHHLKHGNSLIGARVAEVQTYLDVGGSQSHMLAGNEFAGLSLATDLMRQVSFLSDNTVEQAQQSAVAFRDADQHLAPFKRMLDVYTSRWFGNQPAKKSKSDWVNIFLRMPSIKPWLHDATAKLDDSLIPASQIGQIALEAASSKHFFHWELEFPEIFFAPSRPGGQDVQLNPNGGFDAVVGNPPWGAKIDDPIKHYLRILYGVSSISEFTKKPVLEGEINVYTLFMMLSLENCSNKGKIGMITPEGWTVNKSEQYFRKFLLDNIHIINICILRKNVFSAAPDIIPVISIVEKKNEIKNTLVNVYGFNRPIKLLNKLEWKDSKHIMQSDWYNEPYFVFTLCQSSELLDLYQRIKETSLKMGSLSTINISDGIYKSLIIDDIISNEERPILISADEMKRYSIESNNNFISFVRYNDIPLQERIKYDLDKLFFHAMKKPSVEYRVVCYWDNSIKGDYLYRYVLTNNFVVLTAKELGLSLGYISAICNSKFINHWYSERYIQVNIEAFTLGEIPIFYIEFTTGKSERERLTQIAIDLYTQKNDNNVLTFVNTLFTVENPIQSNPIQSNPIQSNPIQSNPIQSNPIQSNPIQSNPLWRCRPRFISLPRPTNDRPQQSQATSNQALFGLARKSTAHPTQKRRNWPRQPFR</sequence>
<keyword evidence="2" id="KW-0489">Methyltransferase</keyword>
<feature type="region of interest" description="Disordered" evidence="6">
    <location>
        <begin position="1456"/>
        <end position="1477"/>
    </location>
</feature>
<evidence type="ECO:0000256" key="4">
    <source>
        <dbReference type="ARBA" id="ARBA00022691"/>
    </source>
</evidence>
<dbReference type="Pfam" id="PF07669">
    <property type="entry name" value="Eco57I"/>
    <property type="match status" value="1"/>
</dbReference>
<dbReference type="SUPFAM" id="SSF53335">
    <property type="entry name" value="S-adenosyl-L-methionine-dependent methyltransferases"/>
    <property type="match status" value="1"/>
</dbReference>
<evidence type="ECO:0000256" key="1">
    <source>
        <dbReference type="ARBA" id="ARBA00011900"/>
    </source>
</evidence>
<protein>
    <recommendedName>
        <fullName evidence="1">site-specific DNA-methyltransferase (adenine-specific)</fullName>
        <ecNumber evidence="1">2.1.1.72</ecNumber>
    </recommendedName>
</protein>
<dbReference type="PRINTS" id="PR00507">
    <property type="entry name" value="N12N6MTFRASE"/>
</dbReference>
<dbReference type="Proteomes" id="UP001428290">
    <property type="component" value="Unassembled WGS sequence"/>
</dbReference>
<proteinExistence type="predicted"/>
<gene>
    <name evidence="8" type="ORF">Hgul01_02047</name>
</gene>
<dbReference type="RefSeq" id="WP_345721860.1">
    <property type="nucleotide sequence ID" value="NZ_BAABRU010000006.1"/>
</dbReference>
<dbReference type="EC" id="2.1.1.72" evidence="1"/>